<feature type="transmembrane region" description="Helical" evidence="1">
    <location>
        <begin position="96"/>
        <end position="116"/>
    </location>
</feature>
<evidence type="ECO:0000313" key="2">
    <source>
        <dbReference type="EMBL" id="MPY65655.1"/>
    </source>
</evidence>
<evidence type="ECO:0000313" key="3">
    <source>
        <dbReference type="Proteomes" id="UP000484842"/>
    </source>
</evidence>
<organism evidence="2 3">
    <name type="scientific">Deinococcus terrestris</name>
    <dbReference type="NCBI Taxonomy" id="2651870"/>
    <lineage>
        <taxon>Bacteria</taxon>
        <taxon>Thermotogati</taxon>
        <taxon>Deinococcota</taxon>
        <taxon>Deinococci</taxon>
        <taxon>Deinococcales</taxon>
        <taxon>Deinococcaceae</taxon>
        <taxon>Deinococcus</taxon>
    </lineage>
</organism>
<sequence>MLRAALWLTSLVFVPVGLFLYFLPPEVATLLTVSPLWLARVSGGLVLAWGLLLLAASNRPDALGAGALAGGNLLLVAALVPAVLRLGDTLPPAVRGAMLGAAALLTVLAVMGLLAWPSASSRRGA</sequence>
<dbReference type="AlphaFoldDB" id="A0A7X1NTN0"/>
<name>A0A7X1NTN0_9DEIO</name>
<dbReference type="Proteomes" id="UP000484842">
    <property type="component" value="Unassembled WGS sequence"/>
</dbReference>
<accession>A0A7X1NTN0</accession>
<gene>
    <name evidence="2" type="ORF">F8S09_02955</name>
</gene>
<dbReference type="EMBL" id="WBSL01000001">
    <property type="protein sequence ID" value="MPY65655.1"/>
    <property type="molecule type" value="Genomic_DNA"/>
</dbReference>
<keyword evidence="1" id="KW-1133">Transmembrane helix</keyword>
<keyword evidence="3" id="KW-1185">Reference proteome</keyword>
<keyword evidence="1" id="KW-0472">Membrane</keyword>
<dbReference type="RefSeq" id="WP_322618471.1">
    <property type="nucleotide sequence ID" value="NZ_WBSL01000001.1"/>
</dbReference>
<comment type="caution">
    <text evidence="2">The sequence shown here is derived from an EMBL/GenBank/DDBJ whole genome shotgun (WGS) entry which is preliminary data.</text>
</comment>
<feature type="transmembrane region" description="Helical" evidence="1">
    <location>
        <begin position="62"/>
        <end position="84"/>
    </location>
</feature>
<protein>
    <submittedName>
        <fullName evidence="2">Uncharacterized protein</fullName>
    </submittedName>
</protein>
<evidence type="ECO:0000256" key="1">
    <source>
        <dbReference type="SAM" id="Phobius"/>
    </source>
</evidence>
<feature type="transmembrane region" description="Helical" evidence="1">
    <location>
        <begin position="5"/>
        <end position="24"/>
    </location>
</feature>
<keyword evidence="1" id="KW-0812">Transmembrane</keyword>
<feature type="transmembrane region" description="Helical" evidence="1">
    <location>
        <begin position="36"/>
        <end position="55"/>
    </location>
</feature>
<proteinExistence type="predicted"/>
<reference evidence="2 3" key="1">
    <citation type="submission" date="2019-10" db="EMBL/GenBank/DDBJ databases">
        <title>Deinococcus sp. isolated from soil.</title>
        <authorList>
            <person name="Li Y."/>
            <person name="Wang J."/>
        </authorList>
    </citation>
    <scope>NUCLEOTIDE SEQUENCE [LARGE SCALE GENOMIC DNA]</scope>
    <source>
        <strain evidence="2 3">SDU3-2</strain>
    </source>
</reference>